<gene>
    <name evidence="2" type="ORF">LDX50_01865</name>
</gene>
<keyword evidence="1" id="KW-0472">Membrane</keyword>
<name>A0A9X1HNS8_9BACT</name>
<dbReference type="AlphaFoldDB" id="A0A9X1HNS8"/>
<dbReference type="Proteomes" id="UP001139409">
    <property type="component" value="Unassembled WGS sequence"/>
</dbReference>
<evidence type="ECO:0008006" key="4">
    <source>
        <dbReference type="Google" id="ProtNLM"/>
    </source>
</evidence>
<keyword evidence="3" id="KW-1185">Reference proteome</keyword>
<dbReference type="RefSeq" id="WP_225696703.1">
    <property type="nucleotide sequence ID" value="NZ_JAIXNE010000001.1"/>
</dbReference>
<keyword evidence="1" id="KW-1133">Transmembrane helix</keyword>
<protein>
    <recommendedName>
        <fullName evidence="4">Anti-sigma factor</fullName>
    </recommendedName>
</protein>
<accession>A0A9X1HNS8</accession>
<evidence type="ECO:0000313" key="2">
    <source>
        <dbReference type="EMBL" id="MCA6073589.1"/>
    </source>
</evidence>
<reference evidence="2" key="1">
    <citation type="submission" date="2021-09" db="EMBL/GenBank/DDBJ databases">
        <title>Fulvivirga sp. isolated from coastal sediment.</title>
        <authorList>
            <person name="Yu H."/>
        </authorList>
    </citation>
    <scope>NUCLEOTIDE SEQUENCE</scope>
    <source>
        <strain evidence="2">1062</strain>
    </source>
</reference>
<evidence type="ECO:0000313" key="3">
    <source>
        <dbReference type="Proteomes" id="UP001139409"/>
    </source>
</evidence>
<comment type="caution">
    <text evidence="2">The sequence shown here is derived from an EMBL/GenBank/DDBJ whole genome shotgun (WGS) entry which is preliminary data.</text>
</comment>
<keyword evidence="1" id="KW-0812">Transmembrane</keyword>
<sequence>MKNNLENFISENRDAFDHREPRNVWEKISRNLPNGRPSTHWMWKAAAVLFFVTTVGLLINTLSPGDQPRLAQQQNLDAQFNEVESFYFQQISEKRTLIDELQQDNIYEIDVVAELQKLDAMYLVLRNEYKENPSPEVVDALTLNLLVRIDLLNRTLERLDQPEEMQIEI</sequence>
<organism evidence="2 3">
    <name type="scientific">Fulvivirga sedimenti</name>
    <dbReference type="NCBI Taxonomy" id="2879465"/>
    <lineage>
        <taxon>Bacteria</taxon>
        <taxon>Pseudomonadati</taxon>
        <taxon>Bacteroidota</taxon>
        <taxon>Cytophagia</taxon>
        <taxon>Cytophagales</taxon>
        <taxon>Fulvivirgaceae</taxon>
        <taxon>Fulvivirga</taxon>
    </lineage>
</organism>
<feature type="transmembrane region" description="Helical" evidence="1">
    <location>
        <begin position="41"/>
        <end position="59"/>
    </location>
</feature>
<proteinExistence type="predicted"/>
<dbReference type="EMBL" id="JAIXNE010000001">
    <property type="protein sequence ID" value="MCA6073589.1"/>
    <property type="molecule type" value="Genomic_DNA"/>
</dbReference>
<evidence type="ECO:0000256" key="1">
    <source>
        <dbReference type="SAM" id="Phobius"/>
    </source>
</evidence>